<keyword evidence="3" id="KW-1185">Reference proteome</keyword>
<sequence length="110" mass="11772">MRRLSRIVQEWRDRVLPPPTGRHAAATAPAPAPEVEAPAEPPATQPIPTVPLYTRRRIVPPWAPPAAPADDGLDDLRAALAGPIRALIADRPDLAHPAPDAGTVRELAVR</sequence>
<evidence type="ECO:0000313" key="2">
    <source>
        <dbReference type="EMBL" id="MDT0305048.1"/>
    </source>
</evidence>
<dbReference type="RefSeq" id="WP_311547563.1">
    <property type="nucleotide sequence ID" value="NZ_JAVREK010000035.1"/>
</dbReference>
<feature type="compositionally biased region" description="Low complexity" evidence="1">
    <location>
        <begin position="21"/>
        <end position="38"/>
    </location>
</feature>
<dbReference type="Proteomes" id="UP001183226">
    <property type="component" value="Unassembled WGS sequence"/>
</dbReference>
<reference evidence="3" key="1">
    <citation type="submission" date="2023-07" db="EMBL/GenBank/DDBJ databases">
        <title>30 novel species of actinomycetes from the DSMZ collection.</title>
        <authorList>
            <person name="Nouioui I."/>
        </authorList>
    </citation>
    <scope>NUCLEOTIDE SEQUENCE [LARGE SCALE GENOMIC DNA]</scope>
    <source>
        <strain evidence="3">DSM 45055</strain>
    </source>
</reference>
<comment type="caution">
    <text evidence="2">The sequence shown here is derived from an EMBL/GenBank/DDBJ whole genome shotgun (WGS) entry which is preliminary data.</text>
</comment>
<gene>
    <name evidence="2" type="ORF">RM446_23240</name>
</gene>
<protein>
    <submittedName>
        <fullName evidence="2">Uncharacterized protein</fullName>
    </submittedName>
</protein>
<feature type="compositionally biased region" description="Pro residues" evidence="1">
    <location>
        <begin position="39"/>
        <end position="49"/>
    </location>
</feature>
<proteinExistence type="predicted"/>
<evidence type="ECO:0000313" key="3">
    <source>
        <dbReference type="Proteomes" id="UP001183226"/>
    </source>
</evidence>
<evidence type="ECO:0000256" key="1">
    <source>
        <dbReference type="SAM" id="MobiDB-lite"/>
    </source>
</evidence>
<accession>A0ABU2L1B4</accession>
<feature type="region of interest" description="Disordered" evidence="1">
    <location>
        <begin position="1"/>
        <end position="49"/>
    </location>
</feature>
<organism evidence="2 3">
    <name type="scientific">Streptomonospora wellingtoniae</name>
    <dbReference type="NCBI Taxonomy" id="3075544"/>
    <lineage>
        <taxon>Bacteria</taxon>
        <taxon>Bacillati</taxon>
        <taxon>Actinomycetota</taxon>
        <taxon>Actinomycetes</taxon>
        <taxon>Streptosporangiales</taxon>
        <taxon>Nocardiopsidaceae</taxon>
        <taxon>Streptomonospora</taxon>
    </lineage>
</organism>
<name>A0ABU2L1B4_9ACTN</name>
<dbReference type="EMBL" id="JAVREK010000035">
    <property type="protein sequence ID" value="MDT0305048.1"/>
    <property type="molecule type" value="Genomic_DNA"/>
</dbReference>